<dbReference type="GO" id="GO:0016413">
    <property type="term" value="F:O-acetyltransferase activity"/>
    <property type="evidence" value="ECO:0007669"/>
    <property type="project" value="TreeGrafter"/>
</dbReference>
<keyword evidence="3" id="KW-1003">Cell membrane</keyword>
<evidence type="ECO:0000256" key="2">
    <source>
        <dbReference type="ARBA" id="ARBA00007400"/>
    </source>
</evidence>
<feature type="transmembrane region" description="Helical" evidence="7">
    <location>
        <begin position="83"/>
        <end position="104"/>
    </location>
</feature>
<evidence type="ECO:0000256" key="1">
    <source>
        <dbReference type="ARBA" id="ARBA00004651"/>
    </source>
</evidence>
<organism evidence="9 10">
    <name type="scientific">Candidatus Roizmanbacteria bacterium CG_4_10_14_0_8_um_filter_33_9</name>
    <dbReference type="NCBI Taxonomy" id="1974826"/>
    <lineage>
        <taxon>Bacteria</taxon>
        <taxon>Candidatus Roizmaniibacteriota</taxon>
    </lineage>
</organism>
<comment type="similarity">
    <text evidence="2">Belongs to the acyltransferase 3 family.</text>
</comment>
<feature type="transmembrane region" description="Helical" evidence="7">
    <location>
        <begin position="42"/>
        <end position="62"/>
    </location>
</feature>
<feature type="transmembrane region" description="Helical" evidence="7">
    <location>
        <begin position="203"/>
        <end position="221"/>
    </location>
</feature>
<feature type="transmembrane region" description="Helical" evidence="7">
    <location>
        <begin position="126"/>
        <end position="146"/>
    </location>
</feature>
<feature type="transmembrane region" description="Helical" evidence="7">
    <location>
        <begin position="153"/>
        <end position="173"/>
    </location>
</feature>
<evidence type="ECO:0000313" key="10">
    <source>
        <dbReference type="Proteomes" id="UP000229401"/>
    </source>
</evidence>
<dbReference type="PANTHER" id="PTHR40074">
    <property type="entry name" value="O-ACETYLTRANSFERASE WECH"/>
    <property type="match status" value="1"/>
</dbReference>
<sequence>MESKKISNKPRNFIIDDLRGLGIFVMIMIHTNAYFLQNKIAYTTLELSQFAVILFIFCSSYLSFQKELIFTPQSFFVYVKKRFLRLIPPYYFFLAAHFILIYIAQRKKLTQQYILNNVFITGGVEFNWLVFLFLEFTFLTPFLYVLRKKRLKLFMFFFISSIFSAIIFLQYTPLPYSRYFMWLPWSIIIIFSLFFVELEKNKKFIIGATLVSGALFFLSRTYQHLTFHSLYHYSNKYPPNIYHLSYGIFATLILYKISEYNLLKPFRNLFAYLSKYSYSIYFIHILVIYIVTIFMKIKFNWVSFFFTVLILSVIVQIIMNRVWSLIFPRKIGIK</sequence>
<feature type="transmembrane region" description="Helical" evidence="7">
    <location>
        <begin position="278"/>
        <end position="295"/>
    </location>
</feature>
<feature type="transmembrane region" description="Helical" evidence="7">
    <location>
        <begin position="20"/>
        <end position="36"/>
    </location>
</feature>
<comment type="caution">
    <text evidence="9">The sequence shown here is derived from an EMBL/GenBank/DDBJ whole genome shotgun (WGS) entry which is preliminary data.</text>
</comment>
<evidence type="ECO:0000313" key="9">
    <source>
        <dbReference type="EMBL" id="PIY72235.1"/>
    </source>
</evidence>
<dbReference type="PANTHER" id="PTHR40074:SF2">
    <property type="entry name" value="O-ACETYLTRANSFERASE WECH"/>
    <property type="match status" value="1"/>
</dbReference>
<evidence type="ECO:0000256" key="3">
    <source>
        <dbReference type="ARBA" id="ARBA00022475"/>
    </source>
</evidence>
<keyword evidence="4 7" id="KW-0812">Transmembrane</keyword>
<dbReference type="InterPro" id="IPR002656">
    <property type="entry name" value="Acyl_transf_3_dom"/>
</dbReference>
<evidence type="ECO:0000256" key="7">
    <source>
        <dbReference type="SAM" id="Phobius"/>
    </source>
</evidence>
<dbReference type="EMBL" id="PFLI01000066">
    <property type="protein sequence ID" value="PIY72235.1"/>
    <property type="molecule type" value="Genomic_DNA"/>
</dbReference>
<evidence type="ECO:0000256" key="4">
    <source>
        <dbReference type="ARBA" id="ARBA00022692"/>
    </source>
</evidence>
<name>A0A2M7QJS4_9BACT</name>
<feature type="transmembrane region" description="Helical" evidence="7">
    <location>
        <begin position="179"/>
        <end position="196"/>
    </location>
</feature>
<keyword evidence="6 7" id="KW-0472">Membrane</keyword>
<dbReference type="GO" id="GO:0009246">
    <property type="term" value="P:enterobacterial common antigen biosynthetic process"/>
    <property type="evidence" value="ECO:0007669"/>
    <property type="project" value="TreeGrafter"/>
</dbReference>
<feature type="transmembrane region" description="Helical" evidence="7">
    <location>
        <begin position="241"/>
        <end position="257"/>
    </location>
</feature>
<feature type="transmembrane region" description="Helical" evidence="7">
    <location>
        <begin position="301"/>
        <end position="319"/>
    </location>
</feature>
<evidence type="ECO:0000256" key="5">
    <source>
        <dbReference type="ARBA" id="ARBA00022989"/>
    </source>
</evidence>
<dbReference type="Proteomes" id="UP000229401">
    <property type="component" value="Unassembled WGS sequence"/>
</dbReference>
<evidence type="ECO:0000259" key="8">
    <source>
        <dbReference type="Pfam" id="PF01757"/>
    </source>
</evidence>
<proteinExistence type="inferred from homology"/>
<keyword evidence="5 7" id="KW-1133">Transmembrane helix</keyword>
<comment type="subcellular location">
    <subcellularLocation>
        <location evidence="1">Cell membrane</location>
        <topology evidence="1">Multi-pass membrane protein</topology>
    </subcellularLocation>
</comment>
<evidence type="ECO:0000256" key="6">
    <source>
        <dbReference type="ARBA" id="ARBA00023136"/>
    </source>
</evidence>
<protein>
    <recommendedName>
        <fullName evidence="8">Acyltransferase 3 domain-containing protein</fullName>
    </recommendedName>
</protein>
<reference evidence="10" key="1">
    <citation type="submission" date="2017-09" db="EMBL/GenBank/DDBJ databases">
        <title>Depth-based differentiation of microbial function through sediment-hosted aquifers and enrichment of novel symbionts in the deep terrestrial subsurface.</title>
        <authorList>
            <person name="Probst A.J."/>
            <person name="Ladd B."/>
            <person name="Jarett J.K."/>
            <person name="Geller-Mcgrath D.E."/>
            <person name="Sieber C.M.K."/>
            <person name="Emerson J.B."/>
            <person name="Anantharaman K."/>
            <person name="Thomas B.C."/>
            <person name="Malmstrom R."/>
            <person name="Stieglmeier M."/>
            <person name="Klingl A."/>
            <person name="Woyke T."/>
            <person name="Ryan C.M."/>
            <person name="Banfield J.F."/>
        </authorList>
    </citation>
    <scope>NUCLEOTIDE SEQUENCE [LARGE SCALE GENOMIC DNA]</scope>
</reference>
<dbReference type="AlphaFoldDB" id="A0A2M7QJS4"/>
<dbReference type="Pfam" id="PF01757">
    <property type="entry name" value="Acyl_transf_3"/>
    <property type="match status" value="1"/>
</dbReference>
<feature type="domain" description="Acyltransferase 3" evidence="8">
    <location>
        <begin position="15"/>
        <end position="319"/>
    </location>
</feature>
<dbReference type="GO" id="GO:0005886">
    <property type="term" value="C:plasma membrane"/>
    <property type="evidence" value="ECO:0007669"/>
    <property type="project" value="UniProtKB-SubCell"/>
</dbReference>
<gene>
    <name evidence="9" type="ORF">COY87_02055</name>
</gene>
<accession>A0A2M7QJS4</accession>